<dbReference type="Gene3D" id="2.60.40.790">
    <property type="match status" value="1"/>
</dbReference>
<accession>A0ABP9YJL3</accession>
<dbReference type="Pfam" id="PF04969">
    <property type="entry name" value="CS"/>
    <property type="match status" value="1"/>
</dbReference>
<dbReference type="PROSITE" id="PS51203">
    <property type="entry name" value="CS"/>
    <property type="match status" value="1"/>
</dbReference>
<dbReference type="InterPro" id="IPR007052">
    <property type="entry name" value="CS_dom"/>
</dbReference>
<dbReference type="Proteomes" id="UP001473302">
    <property type="component" value="Unassembled WGS sequence"/>
</dbReference>
<evidence type="ECO:0000256" key="1">
    <source>
        <dbReference type="ARBA" id="ARBA00025733"/>
    </source>
</evidence>
<name>A0ABP9YJL3_9FUNG</name>
<dbReference type="InterPro" id="IPR008978">
    <property type="entry name" value="HSP20-like_chaperone"/>
</dbReference>
<protein>
    <recommendedName>
        <fullName evidence="3">CS domain-containing protein</fullName>
    </recommendedName>
</protein>
<evidence type="ECO:0000313" key="4">
    <source>
        <dbReference type="EMBL" id="GAA5807037.1"/>
    </source>
</evidence>
<evidence type="ECO:0000313" key="5">
    <source>
        <dbReference type="Proteomes" id="UP001473302"/>
    </source>
</evidence>
<evidence type="ECO:0000259" key="3">
    <source>
        <dbReference type="PROSITE" id="PS51203"/>
    </source>
</evidence>
<dbReference type="SUPFAM" id="SSF49764">
    <property type="entry name" value="HSP20-like chaperones"/>
    <property type="match status" value="1"/>
</dbReference>
<dbReference type="PANTHER" id="PTHR22932">
    <property type="entry name" value="TELOMERASE-BINDING PROTEIN P23 HSP90 CO-CHAPERONE"/>
    <property type="match status" value="1"/>
</dbReference>
<dbReference type="InterPro" id="IPR045250">
    <property type="entry name" value="p23-like"/>
</dbReference>
<comment type="similarity">
    <text evidence="1">Belongs to the p23/wos2 family.</text>
</comment>
<comment type="caution">
    <text evidence="4">The sequence shown here is derived from an EMBL/GenBank/DDBJ whole genome shotgun (WGS) entry which is preliminary data.</text>
</comment>
<reference evidence="4 5" key="1">
    <citation type="submission" date="2024-04" db="EMBL/GenBank/DDBJ databases">
        <title>genome sequences of Mucor flavus KT1a and Helicostylum pulchrum KT1b strains isolated from the surface of a dry-aged beef.</title>
        <authorList>
            <person name="Toyotome T."/>
            <person name="Hosono M."/>
            <person name="Torimaru M."/>
            <person name="Fukuda K."/>
            <person name="Mikami N."/>
        </authorList>
    </citation>
    <scope>NUCLEOTIDE SEQUENCE [LARGE SCALE GENOMIC DNA]</scope>
    <source>
        <strain evidence="4 5">KT1a</strain>
    </source>
</reference>
<feature type="compositionally biased region" description="Acidic residues" evidence="2">
    <location>
        <begin position="148"/>
        <end position="166"/>
    </location>
</feature>
<dbReference type="CDD" id="cd06465">
    <property type="entry name" value="p23_hB-ind1_like"/>
    <property type="match status" value="1"/>
</dbReference>
<organism evidence="4 5">
    <name type="scientific">Mucor flavus</name>
    <dbReference type="NCBI Taxonomy" id="439312"/>
    <lineage>
        <taxon>Eukaryota</taxon>
        <taxon>Fungi</taxon>
        <taxon>Fungi incertae sedis</taxon>
        <taxon>Mucoromycota</taxon>
        <taxon>Mucoromycotina</taxon>
        <taxon>Mucoromycetes</taxon>
        <taxon>Mucorales</taxon>
        <taxon>Mucorineae</taxon>
        <taxon>Mucoraceae</taxon>
        <taxon>Mucor</taxon>
    </lineage>
</organism>
<feature type="region of interest" description="Disordered" evidence="2">
    <location>
        <begin position="106"/>
        <end position="166"/>
    </location>
</feature>
<feature type="domain" description="CS" evidence="3">
    <location>
        <begin position="2"/>
        <end position="90"/>
    </location>
</feature>
<sequence>MPLHPTVLWAQRNDVIYLTVEISDIKDHKIDLTETKFTFKGTGEKEQNQYEAEIEFYGPVDVEQSKQHLTARNLTMAIYKKEDGYWPKLQKGGKLNFLKVDFQKWRDEDEEEEEGQQPADPMGGLDFQSLMAQAGAAGGGLPNMDNLPEGDDESDDDEEEVEEKKL</sequence>
<gene>
    <name evidence="4" type="ORF">MFLAVUS_000387</name>
</gene>
<dbReference type="EMBL" id="BAABUK010000002">
    <property type="protein sequence ID" value="GAA5807037.1"/>
    <property type="molecule type" value="Genomic_DNA"/>
</dbReference>
<dbReference type="PANTHER" id="PTHR22932:SF1">
    <property type="entry name" value="CO-CHAPERONE PROTEIN DAF-41"/>
    <property type="match status" value="1"/>
</dbReference>
<keyword evidence="5" id="KW-1185">Reference proteome</keyword>
<evidence type="ECO:0000256" key="2">
    <source>
        <dbReference type="SAM" id="MobiDB-lite"/>
    </source>
</evidence>
<proteinExistence type="inferred from homology"/>